<feature type="transmembrane region" description="Helical" evidence="1">
    <location>
        <begin position="183"/>
        <end position="208"/>
    </location>
</feature>
<keyword evidence="1" id="KW-0812">Transmembrane</keyword>
<feature type="transmembrane region" description="Helical" evidence="1">
    <location>
        <begin position="115"/>
        <end position="132"/>
    </location>
</feature>
<keyword evidence="1" id="KW-1133">Transmembrane helix</keyword>
<sequence length="553" mass="62846">MAEWRKKLQTVEQAQVPFWVAVLVVAAFISLRWLFNSNVGLFNESNLLVFSRQQVDPTWLPNDWYLNQAAGYRVLFMNAFGRLAMTLGFLPTSIIGRLLCYSFISSGLVFLSRQLRLSLTSLLLALALFLYVNTGTSNAAGDQGIAAREWMIGGLEPKMVAYGLILFGITCLLRDRWRWAVGLFGLAASFHTLVGGWASIACLGWLFLRRRDQVLGDRVRLLQMIAIFLLTACFTFPTVWQQISDPAVRGRFTTSFTYVFIRTPHHLNPLSWHPTWVLKLGILLTVFCLSLWLIHRQRRQPIKPIAAYQAQIDLADFTLVSLIPFLVGVTLAPFDAEGKFLQYYPFRFGDIMLPLMTCILFCCALEQQLSRGRSRVYYKQVCLFLITLTCCLQAFTTFQDVANLRQFPGKPQTVTMADKDMAGWIRANTPKEAIFVTPPVDFVSFNWLAERATVVKFKLVPPTSQGVVDWVERLTDLSGPVDPWKDLQRNQDNALLIMDRLTAGYKQLTTEQAIALSKKYQAQYFVTYAPGNLDFPVSYQNSKYVLYQSPSGQ</sequence>
<dbReference type="AlphaFoldDB" id="A0A7C3PKJ8"/>
<accession>A0A7C3PKJ8</accession>
<feature type="transmembrane region" description="Helical" evidence="1">
    <location>
        <begin position="346"/>
        <end position="365"/>
    </location>
</feature>
<evidence type="ECO:0000259" key="2">
    <source>
        <dbReference type="Pfam" id="PF20604"/>
    </source>
</evidence>
<feature type="domain" description="DUF6798" evidence="2">
    <location>
        <begin position="419"/>
        <end position="476"/>
    </location>
</feature>
<feature type="transmembrane region" description="Helical" evidence="1">
    <location>
        <begin position="314"/>
        <end position="334"/>
    </location>
</feature>
<dbReference type="EMBL" id="DSRU01000398">
    <property type="protein sequence ID" value="HFN01319.1"/>
    <property type="molecule type" value="Genomic_DNA"/>
</dbReference>
<feature type="transmembrane region" description="Helical" evidence="1">
    <location>
        <begin position="220"/>
        <end position="240"/>
    </location>
</feature>
<feature type="transmembrane region" description="Helical" evidence="1">
    <location>
        <begin position="377"/>
        <end position="395"/>
    </location>
</feature>
<organism evidence="3">
    <name type="scientific">Oscillatoriales cyanobacterium SpSt-418</name>
    <dbReference type="NCBI Taxonomy" id="2282169"/>
    <lineage>
        <taxon>Bacteria</taxon>
        <taxon>Bacillati</taxon>
        <taxon>Cyanobacteriota</taxon>
        <taxon>Cyanophyceae</taxon>
        <taxon>Oscillatoriophycideae</taxon>
        <taxon>Oscillatoriales</taxon>
    </lineage>
</organism>
<comment type="caution">
    <text evidence="3">The sequence shown here is derived from an EMBL/GenBank/DDBJ whole genome shotgun (WGS) entry which is preliminary data.</text>
</comment>
<gene>
    <name evidence="3" type="ORF">ENR64_26955</name>
</gene>
<evidence type="ECO:0000313" key="3">
    <source>
        <dbReference type="EMBL" id="HFN01319.1"/>
    </source>
</evidence>
<protein>
    <recommendedName>
        <fullName evidence="2">DUF6798 domain-containing protein</fullName>
    </recommendedName>
</protein>
<evidence type="ECO:0000256" key="1">
    <source>
        <dbReference type="SAM" id="Phobius"/>
    </source>
</evidence>
<keyword evidence="1" id="KW-0472">Membrane</keyword>
<feature type="transmembrane region" description="Helical" evidence="1">
    <location>
        <begin position="276"/>
        <end position="294"/>
    </location>
</feature>
<reference evidence="3" key="1">
    <citation type="journal article" date="2020" name="mSystems">
        <title>Genome- and Community-Level Interaction Insights into Carbon Utilization and Element Cycling Functions of Hydrothermarchaeota in Hydrothermal Sediment.</title>
        <authorList>
            <person name="Zhou Z."/>
            <person name="Liu Y."/>
            <person name="Xu W."/>
            <person name="Pan J."/>
            <person name="Luo Z.H."/>
            <person name="Li M."/>
        </authorList>
    </citation>
    <scope>NUCLEOTIDE SEQUENCE [LARGE SCALE GENOMIC DNA]</scope>
    <source>
        <strain evidence="3">SpSt-418</strain>
    </source>
</reference>
<feature type="transmembrane region" description="Helical" evidence="1">
    <location>
        <begin position="83"/>
        <end position="103"/>
    </location>
</feature>
<dbReference type="Pfam" id="PF20604">
    <property type="entry name" value="DUF6798"/>
    <property type="match status" value="1"/>
</dbReference>
<proteinExistence type="predicted"/>
<dbReference type="InterPro" id="IPR046477">
    <property type="entry name" value="DUF6798"/>
</dbReference>
<feature type="transmembrane region" description="Helical" evidence="1">
    <location>
        <begin position="16"/>
        <end position="35"/>
    </location>
</feature>
<name>A0A7C3PKJ8_9CYAN</name>